<dbReference type="RefSeq" id="WP_093884253.1">
    <property type="nucleotide sequence ID" value="NZ_FOBS01000024.1"/>
</dbReference>
<dbReference type="InterPro" id="IPR014710">
    <property type="entry name" value="RmlC-like_jellyroll"/>
</dbReference>
<feature type="transmembrane region" description="Helical" evidence="9">
    <location>
        <begin position="527"/>
        <end position="543"/>
    </location>
</feature>
<dbReference type="Gene3D" id="2.60.120.10">
    <property type="entry name" value="Jelly Rolls"/>
    <property type="match status" value="1"/>
</dbReference>
<dbReference type="Gene3D" id="1.10.8.60">
    <property type="match status" value="1"/>
</dbReference>
<evidence type="ECO:0000256" key="8">
    <source>
        <dbReference type="ARBA" id="ARBA00023136"/>
    </source>
</evidence>
<evidence type="ECO:0000259" key="12">
    <source>
        <dbReference type="PROSITE" id="PS51379"/>
    </source>
</evidence>
<feature type="transmembrane region" description="Helical" evidence="9">
    <location>
        <begin position="474"/>
        <end position="494"/>
    </location>
</feature>
<protein>
    <submittedName>
        <fullName evidence="13">4Fe-4S binding domain-containing protein</fullName>
    </submittedName>
</protein>
<dbReference type="InterPro" id="IPR000595">
    <property type="entry name" value="cNMP-bd_dom"/>
</dbReference>
<keyword evidence="9" id="KW-0812">Transmembrane</keyword>
<dbReference type="InterPro" id="IPR017900">
    <property type="entry name" value="4Fe4S_Fe_S_CS"/>
</dbReference>
<feature type="transmembrane region" description="Helical" evidence="9">
    <location>
        <begin position="555"/>
        <end position="572"/>
    </location>
</feature>
<evidence type="ECO:0000256" key="4">
    <source>
        <dbReference type="ARBA" id="ARBA00022741"/>
    </source>
</evidence>
<dbReference type="SMART" id="SM00100">
    <property type="entry name" value="cNMP"/>
    <property type="match status" value="1"/>
</dbReference>
<dbReference type="InterPro" id="IPR058031">
    <property type="entry name" value="AAA_lid_NorR"/>
</dbReference>
<keyword evidence="9" id="KW-1133">Transmembrane helix</keyword>
<dbReference type="STRING" id="43775.SAMN04489760_12427"/>
<dbReference type="InterPro" id="IPR027417">
    <property type="entry name" value="P-loop_NTPase"/>
</dbReference>
<dbReference type="Pfam" id="PF25601">
    <property type="entry name" value="AAA_lid_14"/>
    <property type="match status" value="1"/>
</dbReference>
<dbReference type="InterPro" id="IPR052378">
    <property type="entry name" value="NosR_regulator"/>
</dbReference>
<evidence type="ECO:0000256" key="2">
    <source>
        <dbReference type="ARBA" id="ARBA00022475"/>
    </source>
</evidence>
<name>A0A1H7ZIS5_9BACT</name>
<keyword evidence="3" id="KW-0479">Metal-binding</keyword>
<dbReference type="InterPro" id="IPR018490">
    <property type="entry name" value="cNMP-bd_dom_sf"/>
</dbReference>
<feature type="domain" description="4Fe-4S ferredoxin-type" evidence="12">
    <location>
        <begin position="631"/>
        <end position="661"/>
    </location>
</feature>
<dbReference type="Pfam" id="PF00027">
    <property type="entry name" value="cNMP_binding"/>
    <property type="match status" value="1"/>
</dbReference>
<evidence type="ECO:0000256" key="9">
    <source>
        <dbReference type="SAM" id="Phobius"/>
    </source>
</evidence>
<dbReference type="Gene3D" id="3.40.50.300">
    <property type="entry name" value="P-loop containing nucleotide triphosphate hydrolases"/>
    <property type="match status" value="1"/>
</dbReference>
<dbReference type="SUPFAM" id="SSF52540">
    <property type="entry name" value="P-loop containing nucleoside triphosphate hydrolases"/>
    <property type="match status" value="1"/>
</dbReference>
<dbReference type="Pfam" id="PF12801">
    <property type="entry name" value="Fer4_5"/>
    <property type="match status" value="1"/>
</dbReference>
<dbReference type="PROSITE" id="PS50042">
    <property type="entry name" value="CNMP_BINDING_3"/>
    <property type="match status" value="1"/>
</dbReference>
<keyword evidence="6" id="KW-0408">Iron</keyword>
<evidence type="ECO:0000256" key="1">
    <source>
        <dbReference type="ARBA" id="ARBA00004236"/>
    </source>
</evidence>
<dbReference type="GO" id="GO:0005524">
    <property type="term" value="F:ATP binding"/>
    <property type="evidence" value="ECO:0007669"/>
    <property type="project" value="InterPro"/>
</dbReference>
<accession>A0A1H7ZIS5</accession>
<keyword evidence="5" id="KW-0067">ATP-binding</keyword>
<evidence type="ECO:0000259" key="11">
    <source>
        <dbReference type="PROSITE" id="PS50045"/>
    </source>
</evidence>
<dbReference type="InterPro" id="IPR017896">
    <property type="entry name" value="4Fe4S_Fe-S-bd"/>
</dbReference>
<sequence length="858" mass="97983">MERLRDAQLFRGIDSDFLDEMIAEASLRHFSQNEIISFPLNGERGIYILLEGKVRFVSHRENGTEIEFDTFHTGELFGARIALGEMSPSSPNFYVADEDSQAAFFPIKLLERSMAREPRLSLNFSRIVARRMIKIDRRLSRTEDNYAQLLEVVSRVYKETDLLHPNFERTKFYRRSEKEIKALAQSGESLLLWGESGVFKTQFGRKIFHLSEHFRSVYLIVNFYREENLYLGGRKEPLTPMQVLFGWEEAGRRKAGMLELGRGGTIFLLGVERLDPETQIRLWRHIQDQQSPDRAGFEPGEHGPRIIFASRHSPKDLEGQSRLIPELAAYFEKRSFHIPPLRERKTDIPDHAQFYLEKYCRKLEKGSASISDRTLKMLLDHNWPGNDAELAETIKRGLVLAQGPLLEAEDIFLDFRKVKTRGRVDILRFDAIFKLFRSPWFPSVLQAAVIPLFLALVAALIFGPSIPDSNLGAVFSWALGWPMLVIGSFFWARFWCTICPMGSLAEGLKLLINKEPQRALPQVLRRYSGWIIMGVALLVMWAEMTFQMRYIPARLGWLLVGMTCFSLFFACFFERQGWCAYFCGLGGIIGLFSRLSPIEMRADKNVCAARCADHPCYTGTAARKGCPLFLLSPSVDSNFSCRLCGTCVKNCPHRSLNINLRLPGGEIWETRGKTDLSFFTFAMLGALACELLGWEGAKSVSETHTVGMTLLFVFYVSGFLLALILLSSLGRLADGDTLRGHLARYGQAHLPIVFMAFLSYHLYYLLTLWAPLMDLAGTQLGLDQLQLLQWQAHPDTIRFLMALILWCGFFWTLLLLRNVAKQKKGFLRTFSLHSLAALGITLFFLAALDFHFFHIFHL</sequence>
<dbReference type="GO" id="GO:0051536">
    <property type="term" value="F:iron-sulfur cluster binding"/>
    <property type="evidence" value="ECO:0007669"/>
    <property type="project" value="UniProtKB-KW"/>
</dbReference>
<keyword evidence="14" id="KW-1185">Reference proteome</keyword>
<dbReference type="CDD" id="cd00038">
    <property type="entry name" value="CAP_ED"/>
    <property type="match status" value="1"/>
</dbReference>
<feature type="transmembrane region" description="Helical" evidence="9">
    <location>
        <begin position="706"/>
        <end position="729"/>
    </location>
</feature>
<evidence type="ECO:0000259" key="10">
    <source>
        <dbReference type="PROSITE" id="PS50042"/>
    </source>
</evidence>
<evidence type="ECO:0000256" key="6">
    <source>
        <dbReference type="ARBA" id="ARBA00023004"/>
    </source>
</evidence>
<evidence type="ECO:0000256" key="7">
    <source>
        <dbReference type="ARBA" id="ARBA00023014"/>
    </source>
</evidence>
<feature type="transmembrane region" description="Helical" evidence="9">
    <location>
        <begin position="578"/>
        <end position="595"/>
    </location>
</feature>
<feature type="transmembrane region" description="Helical" evidence="9">
    <location>
        <begin position="797"/>
        <end position="816"/>
    </location>
</feature>
<dbReference type="GO" id="GO:0006355">
    <property type="term" value="P:regulation of DNA-templated transcription"/>
    <property type="evidence" value="ECO:0007669"/>
    <property type="project" value="InterPro"/>
</dbReference>
<feature type="domain" description="Cyclic nucleotide-binding" evidence="10">
    <location>
        <begin position="9"/>
        <end position="78"/>
    </location>
</feature>
<feature type="transmembrane region" description="Helical" evidence="9">
    <location>
        <begin position="440"/>
        <end position="462"/>
    </location>
</feature>
<dbReference type="AlphaFoldDB" id="A0A1H7ZIS5"/>
<dbReference type="PROSITE" id="PS50045">
    <property type="entry name" value="SIGMA54_INTERACT_4"/>
    <property type="match status" value="1"/>
</dbReference>
<evidence type="ECO:0000313" key="13">
    <source>
        <dbReference type="EMBL" id="SEM58482.1"/>
    </source>
</evidence>
<evidence type="ECO:0000256" key="5">
    <source>
        <dbReference type="ARBA" id="ARBA00022840"/>
    </source>
</evidence>
<dbReference type="PROSITE" id="PS51379">
    <property type="entry name" value="4FE4S_FER_2"/>
    <property type="match status" value="1"/>
</dbReference>
<keyword evidence="4" id="KW-0547">Nucleotide-binding</keyword>
<feature type="domain" description="Sigma-54 factor interaction" evidence="11">
    <location>
        <begin position="166"/>
        <end position="399"/>
    </location>
</feature>
<dbReference type="Pfam" id="PF00158">
    <property type="entry name" value="Sigma54_activat"/>
    <property type="match status" value="1"/>
</dbReference>
<keyword evidence="2" id="KW-1003">Cell membrane</keyword>
<dbReference type="PANTHER" id="PTHR30224">
    <property type="entry name" value="ELECTRON TRANSPORT PROTEIN"/>
    <property type="match status" value="1"/>
</dbReference>
<dbReference type="Proteomes" id="UP000198744">
    <property type="component" value="Unassembled WGS sequence"/>
</dbReference>
<evidence type="ECO:0000256" key="3">
    <source>
        <dbReference type="ARBA" id="ARBA00022723"/>
    </source>
</evidence>
<keyword evidence="7" id="KW-0411">Iron-sulfur</keyword>
<dbReference type="EMBL" id="FOBS01000024">
    <property type="protein sequence ID" value="SEM58482.1"/>
    <property type="molecule type" value="Genomic_DNA"/>
</dbReference>
<comment type="subcellular location">
    <subcellularLocation>
        <location evidence="1">Cell membrane</location>
    </subcellularLocation>
</comment>
<feature type="transmembrane region" description="Helical" evidence="9">
    <location>
        <begin position="676"/>
        <end position="694"/>
    </location>
</feature>
<dbReference type="GO" id="GO:0005886">
    <property type="term" value="C:plasma membrane"/>
    <property type="evidence" value="ECO:0007669"/>
    <property type="project" value="UniProtKB-SubCell"/>
</dbReference>
<gene>
    <name evidence="13" type="ORF">SAMN04489760_12427</name>
</gene>
<dbReference type="GO" id="GO:0046872">
    <property type="term" value="F:metal ion binding"/>
    <property type="evidence" value="ECO:0007669"/>
    <property type="project" value="UniProtKB-KW"/>
</dbReference>
<feature type="transmembrane region" description="Helical" evidence="9">
    <location>
        <begin position="836"/>
        <end position="856"/>
    </location>
</feature>
<dbReference type="OrthoDB" id="9784262at2"/>
<proteinExistence type="predicted"/>
<organism evidence="13 14">
    <name type="scientific">Syntrophus gentianae</name>
    <dbReference type="NCBI Taxonomy" id="43775"/>
    <lineage>
        <taxon>Bacteria</taxon>
        <taxon>Pseudomonadati</taxon>
        <taxon>Thermodesulfobacteriota</taxon>
        <taxon>Syntrophia</taxon>
        <taxon>Syntrophales</taxon>
        <taxon>Syntrophaceae</taxon>
        <taxon>Syntrophus</taxon>
    </lineage>
</organism>
<feature type="transmembrane region" description="Helical" evidence="9">
    <location>
        <begin position="750"/>
        <end position="772"/>
    </location>
</feature>
<evidence type="ECO:0000313" key="14">
    <source>
        <dbReference type="Proteomes" id="UP000198744"/>
    </source>
</evidence>
<keyword evidence="8 9" id="KW-0472">Membrane</keyword>
<reference evidence="13 14" key="1">
    <citation type="submission" date="2016-10" db="EMBL/GenBank/DDBJ databases">
        <authorList>
            <person name="de Groot N.N."/>
        </authorList>
    </citation>
    <scope>NUCLEOTIDE SEQUENCE [LARGE SCALE GENOMIC DNA]</scope>
    <source>
        <strain evidence="13 14">DSM 8423</strain>
    </source>
</reference>
<dbReference type="SUPFAM" id="SSF51206">
    <property type="entry name" value="cAMP-binding domain-like"/>
    <property type="match status" value="1"/>
</dbReference>
<dbReference type="PANTHER" id="PTHR30224:SF4">
    <property type="entry name" value="ELECTRON TRANSPORT PROTEIN YCCM-RELATED"/>
    <property type="match status" value="1"/>
</dbReference>
<dbReference type="InterPro" id="IPR002078">
    <property type="entry name" value="Sigma_54_int"/>
</dbReference>
<dbReference type="PROSITE" id="PS00198">
    <property type="entry name" value="4FE4S_FER_1"/>
    <property type="match status" value="1"/>
</dbReference>